<comment type="caution">
    <text evidence="1">The sequence shown here is derived from an EMBL/GenBank/DDBJ whole genome shotgun (WGS) entry which is preliminary data.</text>
</comment>
<sequence>MAADIFAGIERQFGASASYRCSRPKGATEWESAPLAYERQQVGDL</sequence>
<name>A0AAW8FK20_9ACTN</name>
<dbReference type="Proteomes" id="UP001234216">
    <property type="component" value="Unassembled WGS sequence"/>
</dbReference>
<evidence type="ECO:0000313" key="1">
    <source>
        <dbReference type="EMBL" id="MDQ0909412.1"/>
    </source>
</evidence>
<protein>
    <submittedName>
        <fullName evidence="1">Uncharacterized protein</fullName>
    </submittedName>
</protein>
<reference evidence="1" key="1">
    <citation type="submission" date="2023-07" db="EMBL/GenBank/DDBJ databases">
        <title>Comparative genomics of wheat-associated soil bacteria to identify genetic determinants of phenazine resistance.</title>
        <authorList>
            <person name="Mouncey N."/>
        </authorList>
    </citation>
    <scope>NUCLEOTIDE SEQUENCE</scope>
    <source>
        <strain evidence="1">V4I22</strain>
    </source>
</reference>
<accession>A0AAW8FK20</accession>
<gene>
    <name evidence="1" type="ORF">QFZ22_005397</name>
</gene>
<proteinExistence type="predicted"/>
<evidence type="ECO:0000313" key="2">
    <source>
        <dbReference type="Proteomes" id="UP001234216"/>
    </source>
</evidence>
<dbReference type="EMBL" id="JAUSZV010000005">
    <property type="protein sequence ID" value="MDQ0909412.1"/>
    <property type="molecule type" value="Genomic_DNA"/>
</dbReference>
<organism evidence="1 2">
    <name type="scientific">Streptomyces canus</name>
    <dbReference type="NCBI Taxonomy" id="58343"/>
    <lineage>
        <taxon>Bacteria</taxon>
        <taxon>Bacillati</taxon>
        <taxon>Actinomycetota</taxon>
        <taxon>Actinomycetes</taxon>
        <taxon>Kitasatosporales</taxon>
        <taxon>Streptomycetaceae</taxon>
        <taxon>Streptomyces</taxon>
        <taxon>Streptomyces aurantiacus group</taxon>
    </lineage>
</organism>
<dbReference type="AlphaFoldDB" id="A0AAW8FK20"/>